<organism evidence="2 3">
    <name type="scientific">Araneus ventricosus</name>
    <name type="common">Orbweaver spider</name>
    <name type="synonym">Epeira ventricosa</name>
    <dbReference type="NCBI Taxonomy" id="182803"/>
    <lineage>
        <taxon>Eukaryota</taxon>
        <taxon>Metazoa</taxon>
        <taxon>Ecdysozoa</taxon>
        <taxon>Arthropoda</taxon>
        <taxon>Chelicerata</taxon>
        <taxon>Arachnida</taxon>
        <taxon>Araneae</taxon>
        <taxon>Araneomorphae</taxon>
        <taxon>Entelegynae</taxon>
        <taxon>Araneoidea</taxon>
        <taxon>Araneidae</taxon>
        <taxon>Araneus</taxon>
    </lineage>
</organism>
<evidence type="ECO:0000313" key="2">
    <source>
        <dbReference type="EMBL" id="GBM24337.1"/>
    </source>
</evidence>
<comment type="caution">
    <text evidence="2">The sequence shown here is derived from an EMBL/GenBank/DDBJ whole genome shotgun (WGS) entry which is preliminary data.</text>
</comment>
<reference evidence="2 3" key="1">
    <citation type="journal article" date="2019" name="Sci. Rep.">
        <title>Orb-weaving spider Araneus ventricosus genome elucidates the spidroin gene catalogue.</title>
        <authorList>
            <person name="Kono N."/>
            <person name="Nakamura H."/>
            <person name="Ohtoshi R."/>
            <person name="Moran D.A.P."/>
            <person name="Shinohara A."/>
            <person name="Yoshida Y."/>
            <person name="Fujiwara M."/>
            <person name="Mori M."/>
            <person name="Tomita M."/>
            <person name="Arakawa K."/>
        </authorList>
    </citation>
    <scope>NUCLEOTIDE SEQUENCE [LARGE SCALE GENOMIC DNA]</scope>
</reference>
<keyword evidence="3" id="KW-1185">Reference proteome</keyword>
<evidence type="ECO:0000256" key="1">
    <source>
        <dbReference type="SAM" id="MobiDB-lite"/>
    </source>
</evidence>
<gene>
    <name evidence="2" type="ORF">AVEN_202323_1</name>
</gene>
<sequence>MEQEDVLQQGGAPQVLLGPPGGSWVEQRTRTITPFCTQVAVGGLVAPPRAEHGVDEVWKSARAVYYGAITGHAASNVSRPESTPSLGFCSSSVTGQKEKKNYLQMDWKGWITSCAPQSPDITPLDFFLLGDIKERVFATPVRDKVLLKH</sequence>
<evidence type="ECO:0000313" key="3">
    <source>
        <dbReference type="Proteomes" id="UP000499080"/>
    </source>
</evidence>
<name>A0A4Y2E6H6_ARAVE</name>
<feature type="region of interest" description="Disordered" evidence="1">
    <location>
        <begin position="1"/>
        <end position="23"/>
    </location>
</feature>
<dbReference type="EMBL" id="BGPR01000516">
    <property type="protein sequence ID" value="GBM24337.1"/>
    <property type="molecule type" value="Genomic_DNA"/>
</dbReference>
<proteinExistence type="predicted"/>
<protein>
    <submittedName>
        <fullName evidence="2">Uncharacterized protein</fullName>
    </submittedName>
</protein>
<accession>A0A4Y2E6H6</accession>
<dbReference type="AlphaFoldDB" id="A0A4Y2E6H6"/>
<dbReference type="Proteomes" id="UP000499080">
    <property type="component" value="Unassembled WGS sequence"/>
</dbReference>